<keyword evidence="9" id="KW-0132">Cell division</keyword>
<evidence type="ECO:0000256" key="16">
    <source>
        <dbReference type="ARBA" id="ARBA00022840"/>
    </source>
</evidence>
<keyword evidence="14 24" id="KW-0418">Kinase</keyword>
<dbReference type="GO" id="GO:0097681">
    <property type="term" value="P:double-strand break repair via alternative nonhomologous end joining"/>
    <property type="evidence" value="ECO:0007669"/>
    <property type="project" value="Ensembl"/>
</dbReference>
<dbReference type="PROSITE" id="PS50078">
    <property type="entry name" value="POLO_BOX"/>
    <property type="match status" value="2"/>
</dbReference>
<dbReference type="GO" id="GO:0004674">
    <property type="term" value="F:protein serine/threonine kinase activity"/>
    <property type="evidence" value="ECO:0007669"/>
    <property type="project" value="UniProtKB-KW"/>
</dbReference>
<dbReference type="InterPro" id="IPR036947">
    <property type="entry name" value="POLO_box_dom_sf"/>
</dbReference>
<dbReference type="GO" id="GO:0000086">
    <property type="term" value="P:G2/M transition of mitotic cell cycle"/>
    <property type="evidence" value="ECO:0007669"/>
    <property type="project" value="Ensembl"/>
</dbReference>
<dbReference type="SUPFAM" id="SSF82615">
    <property type="entry name" value="Polo-box domain"/>
    <property type="match status" value="2"/>
</dbReference>
<evidence type="ECO:0000256" key="23">
    <source>
        <dbReference type="PROSITE-ProRule" id="PRU10141"/>
    </source>
</evidence>
<keyword evidence="29" id="KW-1185">Reference proteome</keyword>
<name>A0A8D2KH56_UROPR</name>
<evidence type="ECO:0000256" key="2">
    <source>
        <dbReference type="ARBA" id="ARBA00004186"/>
    </source>
</evidence>
<dbReference type="GO" id="GO:2000042">
    <property type="term" value="P:negative regulation of double-strand break repair via homologous recombination"/>
    <property type="evidence" value="ECO:0007669"/>
    <property type="project" value="Ensembl"/>
</dbReference>
<accession>A0A8D2KH56</accession>
<evidence type="ECO:0000256" key="13">
    <source>
        <dbReference type="ARBA" id="ARBA00022776"/>
    </source>
</evidence>
<dbReference type="AlphaFoldDB" id="A0A8D2KH56"/>
<keyword evidence="16 23" id="KW-0067">ATP-binding</keyword>
<dbReference type="InterPro" id="IPR033695">
    <property type="entry name" value="POLO_box_2"/>
</dbReference>
<dbReference type="PROSITE" id="PS00108">
    <property type="entry name" value="PROTEIN_KINASE_ST"/>
    <property type="match status" value="1"/>
</dbReference>
<dbReference type="GO" id="GO:0016321">
    <property type="term" value="P:female meiosis chromosome segregation"/>
    <property type="evidence" value="ECO:0007669"/>
    <property type="project" value="Ensembl"/>
</dbReference>
<keyword evidence="8" id="KW-0597">Phosphoprotein</keyword>
<dbReference type="GO" id="GO:1901673">
    <property type="term" value="P:regulation of mitotic spindle assembly"/>
    <property type="evidence" value="ECO:0007669"/>
    <property type="project" value="Ensembl"/>
</dbReference>
<keyword evidence="10 24" id="KW-0808">Transferase</keyword>
<sequence length="601" mass="68117">MSAAATAGKLARAPADPGKVGAPAAGAPAAAPLAKEIPEVLVDPRSRRRYVRGRFLGKGGFAKCFEISDADTKEVFAGKIVPKSLLLKPHQKEKMSMEISIHRSLAHQHVVGFHGFFEDNDFVFVVLELCRRRSLLELHKRRKALTEPEARYYLRQIVLGCQYLHRNRVIHRDLKLGNLFLNESLEVKIGDFGLATKVEYDGERKKTLCGTPNYIAPEVLSKKGHSFEVDVWSIGCIMYTLLVGKPPFETSCLKETYLRIKKNEYSIPKHINPVAASLIQKMLQTDPTARPTIHELLNDEFFTSGYIPVRLPITCLTIPPRFSIAPSSLDPSNRKPLTVLNKGTEKPQPDRPREKEEPVVRETNEAIECHLSDMLQQLHSVNASKPAERGLVRQEEAEDPACIPIFWVSKWVDYSDKYGLGYQLCDNSVGVLFNDSTRLILYDDGDSLQYIERDGTESYLSVSSHPNSLMKKITLLKYFRNYMSEHLLKAGANITPREGDELARLPYLRTWFRTRSAIILHLSNGTVQINFFQDHTKLILCPLMAAVTYIDEKRDFRTYRLSLLEEFGCCKELASRLRYARTMVDKLLSSRSACNRLKASS</sequence>
<evidence type="ECO:0000259" key="26">
    <source>
        <dbReference type="PROSITE" id="PS50011"/>
    </source>
</evidence>
<dbReference type="FunFam" id="3.30.1120.30:FF:000003">
    <property type="entry name" value="Serine/threonine-protein kinase PLK"/>
    <property type="match status" value="1"/>
</dbReference>
<evidence type="ECO:0000256" key="25">
    <source>
        <dbReference type="SAM" id="MobiDB-lite"/>
    </source>
</evidence>
<dbReference type="RefSeq" id="XP_026247917.1">
    <property type="nucleotide sequence ID" value="XM_026392132.1"/>
</dbReference>
<dbReference type="Gene3D" id="1.10.510.10">
    <property type="entry name" value="Transferase(Phosphotransferase) domain 1"/>
    <property type="match status" value="1"/>
</dbReference>
<evidence type="ECO:0000256" key="21">
    <source>
        <dbReference type="ARBA" id="ARBA00047802"/>
    </source>
</evidence>
<protein>
    <recommendedName>
        <fullName evidence="24">Serine/threonine-protein kinase PLK</fullName>
        <ecNumber evidence="24">2.7.11.21</ecNumber>
    </recommendedName>
    <alternativeName>
        <fullName evidence="24">Polo-like kinase</fullName>
    </alternativeName>
</protein>
<keyword evidence="6" id="KW-0963">Cytoplasm</keyword>
<evidence type="ECO:0000256" key="22">
    <source>
        <dbReference type="ARBA" id="ARBA00048347"/>
    </source>
</evidence>
<keyword evidence="13" id="KW-0498">Mitosis</keyword>
<evidence type="ECO:0000256" key="1">
    <source>
        <dbReference type="ARBA" id="ARBA00004123"/>
    </source>
</evidence>
<dbReference type="CDD" id="cd13118">
    <property type="entry name" value="POLO_box_1"/>
    <property type="match status" value="1"/>
</dbReference>
<dbReference type="GO" id="GO:0001578">
    <property type="term" value="P:microtubule bundle formation"/>
    <property type="evidence" value="ECO:0007669"/>
    <property type="project" value="Ensembl"/>
</dbReference>
<dbReference type="GO" id="GO:0000281">
    <property type="term" value="P:mitotic cytokinesis"/>
    <property type="evidence" value="ECO:0007669"/>
    <property type="project" value="Ensembl"/>
</dbReference>
<dbReference type="GO" id="GO:0000122">
    <property type="term" value="P:negative regulation of transcription by RNA polymerase II"/>
    <property type="evidence" value="ECO:0007669"/>
    <property type="project" value="Ensembl"/>
</dbReference>
<dbReference type="GO" id="GO:1990166">
    <property type="term" value="P:protein localization to site of double-strand break"/>
    <property type="evidence" value="ECO:0007669"/>
    <property type="project" value="Ensembl"/>
</dbReference>
<evidence type="ECO:0000256" key="4">
    <source>
        <dbReference type="ARBA" id="ARBA00004300"/>
    </source>
</evidence>
<evidence type="ECO:0000256" key="20">
    <source>
        <dbReference type="ARBA" id="ARBA00023328"/>
    </source>
</evidence>
<evidence type="ECO:0000256" key="14">
    <source>
        <dbReference type="ARBA" id="ARBA00022777"/>
    </source>
</evidence>
<dbReference type="GO" id="GO:0030496">
    <property type="term" value="C:midbody"/>
    <property type="evidence" value="ECO:0007669"/>
    <property type="project" value="UniProtKB-SubCell"/>
</dbReference>
<dbReference type="InterPro" id="IPR011009">
    <property type="entry name" value="Kinase-like_dom_sf"/>
</dbReference>
<dbReference type="GeneTree" id="ENSGT00940000157752"/>
<evidence type="ECO:0000256" key="6">
    <source>
        <dbReference type="ARBA" id="ARBA00022490"/>
    </source>
</evidence>
<dbReference type="GO" id="GO:0000070">
    <property type="term" value="P:mitotic sister chromatid segregation"/>
    <property type="evidence" value="ECO:0007669"/>
    <property type="project" value="Ensembl"/>
</dbReference>
<dbReference type="GO" id="GO:0051081">
    <property type="term" value="P:nuclear membrane disassembly"/>
    <property type="evidence" value="ECO:0007669"/>
    <property type="project" value="Ensembl"/>
</dbReference>
<keyword evidence="12 23" id="KW-0547">Nucleotide-binding</keyword>
<dbReference type="GO" id="GO:1904776">
    <property type="term" value="P:regulation of protein localization to cell cortex"/>
    <property type="evidence" value="ECO:0007669"/>
    <property type="project" value="Ensembl"/>
</dbReference>
<dbReference type="Gene3D" id="3.30.1120.30">
    <property type="entry name" value="POLO box domain"/>
    <property type="match status" value="2"/>
</dbReference>
<dbReference type="PANTHER" id="PTHR24345:SF93">
    <property type="entry name" value="SERINE_THREONINE-PROTEIN KINASE PLK1"/>
    <property type="match status" value="1"/>
</dbReference>
<dbReference type="FunFam" id="1.10.510.10:FF:000727">
    <property type="entry name" value="Serine/threonine-protein kinase PLK"/>
    <property type="match status" value="1"/>
</dbReference>
<dbReference type="GO" id="GO:0097431">
    <property type="term" value="C:mitotic spindle pole"/>
    <property type="evidence" value="ECO:0007669"/>
    <property type="project" value="Ensembl"/>
</dbReference>
<feature type="compositionally biased region" description="Basic and acidic residues" evidence="25">
    <location>
        <begin position="343"/>
        <end position="360"/>
    </location>
</feature>
<feature type="domain" description="POLO box" evidence="27">
    <location>
        <begin position="507"/>
        <end position="589"/>
    </location>
</feature>
<dbReference type="GO" id="GO:0071539">
    <property type="term" value="P:protein localization to centrosome"/>
    <property type="evidence" value="ECO:0007669"/>
    <property type="project" value="Ensembl"/>
</dbReference>
<keyword evidence="20" id="KW-0137">Centromere</keyword>
<dbReference type="GO" id="GO:0090435">
    <property type="term" value="P:protein localization to nuclear envelope"/>
    <property type="evidence" value="ECO:0007669"/>
    <property type="project" value="Ensembl"/>
</dbReference>
<dbReference type="Pfam" id="PF00069">
    <property type="entry name" value="Pkinase"/>
    <property type="match status" value="1"/>
</dbReference>
<keyword evidence="18" id="KW-0539">Nucleus</keyword>
<dbReference type="Gene3D" id="3.30.200.20">
    <property type="entry name" value="Phosphorylase Kinase, domain 1"/>
    <property type="match status" value="1"/>
</dbReference>
<dbReference type="GO" id="GO:0007095">
    <property type="term" value="P:mitotic G2 DNA damage checkpoint signaling"/>
    <property type="evidence" value="ECO:0007669"/>
    <property type="project" value="Ensembl"/>
</dbReference>
<comment type="catalytic activity">
    <reaction evidence="21 24">
        <text>L-threonyl-[protein] + ATP = O-phospho-L-threonyl-[protein] + ADP + H(+)</text>
        <dbReference type="Rhea" id="RHEA:46608"/>
        <dbReference type="Rhea" id="RHEA-COMP:11060"/>
        <dbReference type="Rhea" id="RHEA-COMP:11605"/>
        <dbReference type="ChEBI" id="CHEBI:15378"/>
        <dbReference type="ChEBI" id="CHEBI:30013"/>
        <dbReference type="ChEBI" id="CHEBI:30616"/>
        <dbReference type="ChEBI" id="CHEBI:61977"/>
        <dbReference type="ChEBI" id="CHEBI:456216"/>
        <dbReference type="EC" id="2.7.11.21"/>
    </reaction>
</comment>
<evidence type="ECO:0000256" key="12">
    <source>
        <dbReference type="ARBA" id="ARBA00022741"/>
    </source>
</evidence>
<feature type="region of interest" description="Disordered" evidence="25">
    <location>
        <begin position="327"/>
        <end position="360"/>
    </location>
</feature>
<dbReference type="InterPro" id="IPR008271">
    <property type="entry name" value="Ser/Thr_kinase_AS"/>
</dbReference>
<feature type="binding site" evidence="23">
    <location>
        <position position="79"/>
    </location>
    <ligand>
        <name>ATP</name>
        <dbReference type="ChEBI" id="CHEBI:30616"/>
    </ligand>
</feature>
<dbReference type="InterPro" id="IPR000959">
    <property type="entry name" value="POLO_box_dom"/>
</dbReference>
<dbReference type="FunFam" id="3.30.200.20:FF:000284">
    <property type="entry name" value="Serine/threonine-protein kinase PLK"/>
    <property type="match status" value="1"/>
</dbReference>
<dbReference type="InterPro" id="IPR000719">
    <property type="entry name" value="Prot_kinase_dom"/>
</dbReference>
<dbReference type="PROSITE" id="PS50011">
    <property type="entry name" value="PROTEIN_KINASE_DOM"/>
    <property type="match status" value="1"/>
</dbReference>
<dbReference type="InterPro" id="IPR017441">
    <property type="entry name" value="Protein_kinase_ATP_BS"/>
</dbReference>
<dbReference type="GO" id="GO:0000724">
    <property type="term" value="P:double-strand break repair via homologous recombination"/>
    <property type="evidence" value="ECO:0007669"/>
    <property type="project" value="Ensembl"/>
</dbReference>
<dbReference type="Ensembl" id="ENSUPAT00010015335.1">
    <property type="protein sequence ID" value="ENSUPAP00010013383.1"/>
    <property type="gene ID" value="ENSUPAG00010010813.1"/>
</dbReference>
<keyword evidence="7 24" id="KW-0723">Serine/threonine-protein kinase</keyword>
<dbReference type="CDD" id="cd13117">
    <property type="entry name" value="POLO_box_2"/>
    <property type="match status" value="1"/>
</dbReference>
<keyword evidence="17" id="KW-0206">Cytoskeleton</keyword>
<dbReference type="GO" id="GO:0000287">
    <property type="term" value="F:magnesium ion binding"/>
    <property type="evidence" value="ECO:0007669"/>
    <property type="project" value="Ensembl"/>
</dbReference>
<dbReference type="GO" id="GO:0043066">
    <property type="term" value="P:negative regulation of apoptotic process"/>
    <property type="evidence" value="ECO:0007669"/>
    <property type="project" value="Ensembl"/>
</dbReference>
<dbReference type="GO" id="GO:0070194">
    <property type="term" value="P:synaptonemal complex disassembly"/>
    <property type="evidence" value="ECO:0007669"/>
    <property type="project" value="Ensembl"/>
</dbReference>
<evidence type="ECO:0000313" key="28">
    <source>
        <dbReference type="Ensembl" id="ENSUPAP00010013383.1"/>
    </source>
</evidence>
<dbReference type="GO" id="GO:0008017">
    <property type="term" value="F:microtubule binding"/>
    <property type="evidence" value="ECO:0007669"/>
    <property type="project" value="Ensembl"/>
</dbReference>
<dbReference type="GO" id="GO:0042802">
    <property type="term" value="F:identical protein binding"/>
    <property type="evidence" value="ECO:0007669"/>
    <property type="project" value="Ensembl"/>
</dbReference>
<keyword evidence="11" id="KW-0677">Repeat</keyword>
<dbReference type="GO" id="GO:0000940">
    <property type="term" value="C:outer kinetochore"/>
    <property type="evidence" value="ECO:0007669"/>
    <property type="project" value="Ensembl"/>
</dbReference>
<dbReference type="GO" id="GO:0010997">
    <property type="term" value="F:anaphase-promoting complex binding"/>
    <property type="evidence" value="ECO:0007669"/>
    <property type="project" value="Ensembl"/>
</dbReference>
<dbReference type="GO" id="GO:0031648">
    <property type="term" value="P:protein destabilization"/>
    <property type="evidence" value="ECO:0007669"/>
    <property type="project" value="Ensembl"/>
</dbReference>
<dbReference type="GO" id="GO:0045143">
    <property type="term" value="P:homologous chromosome segregation"/>
    <property type="evidence" value="ECO:0007669"/>
    <property type="project" value="Ensembl"/>
</dbReference>
<organism evidence="28 29">
    <name type="scientific">Urocitellus parryii</name>
    <name type="common">Arctic ground squirrel</name>
    <name type="synonym">Spermophilus parryii</name>
    <dbReference type="NCBI Taxonomy" id="9999"/>
    <lineage>
        <taxon>Eukaryota</taxon>
        <taxon>Metazoa</taxon>
        <taxon>Chordata</taxon>
        <taxon>Craniata</taxon>
        <taxon>Vertebrata</taxon>
        <taxon>Euteleostomi</taxon>
        <taxon>Mammalia</taxon>
        <taxon>Eutheria</taxon>
        <taxon>Euarchontoglires</taxon>
        <taxon>Glires</taxon>
        <taxon>Rodentia</taxon>
        <taxon>Sciuromorpha</taxon>
        <taxon>Sciuridae</taxon>
        <taxon>Xerinae</taxon>
        <taxon>Marmotini</taxon>
        <taxon>Urocitellus</taxon>
    </lineage>
</organism>
<dbReference type="GO" id="GO:0032465">
    <property type="term" value="P:regulation of cytokinesis"/>
    <property type="evidence" value="ECO:0007669"/>
    <property type="project" value="Ensembl"/>
</dbReference>
<dbReference type="GO" id="GO:0051233">
    <property type="term" value="C:spindle midzone"/>
    <property type="evidence" value="ECO:0007669"/>
    <property type="project" value="Ensembl"/>
</dbReference>
<proteinExistence type="inferred from homology"/>
<feature type="domain" description="Protein kinase" evidence="26">
    <location>
        <begin position="50"/>
        <end position="302"/>
    </location>
</feature>
<dbReference type="PANTHER" id="PTHR24345">
    <property type="entry name" value="SERINE/THREONINE-PROTEIN KINASE PLK"/>
    <property type="match status" value="1"/>
</dbReference>
<dbReference type="GO" id="GO:0005876">
    <property type="term" value="C:spindle microtubule"/>
    <property type="evidence" value="ECO:0007669"/>
    <property type="project" value="Ensembl"/>
</dbReference>
<dbReference type="GO" id="GO:0007052">
    <property type="term" value="P:mitotic spindle organization"/>
    <property type="evidence" value="ECO:0007669"/>
    <property type="project" value="TreeGrafter"/>
</dbReference>
<dbReference type="GO" id="GO:0032436">
    <property type="term" value="P:positive regulation of proteasomal ubiquitin-dependent protein catabolic process"/>
    <property type="evidence" value="ECO:0007669"/>
    <property type="project" value="Ensembl"/>
</dbReference>
<evidence type="ECO:0000256" key="3">
    <source>
        <dbReference type="ARBA" id="ARBA00004214"/>
    </source>
</evidence>
<comment type="catalytic activity">
    <reaction evidence="22">
        <text>L-seryl-[protein] + ATP = O-phospho-L-seryl-[protein] + ADP + H(+)</text>
        <dbReference type="Rhea" id="RHEA:17989"/>
        <dbReference type="Rhea" id="RHEA-COMP:9863"/>
        <dbReference type="Rhea" id="RHEA-COMP:11604"/>
        <dbReference type="ChEBI" id="CHEBI:15378"/>
        <dbReference type="ChEBI" id="CHEBI:29999"/>
        <dbReference type="ChEBI" id="CHEBI:30616"/>
        <dbReference type="ChEBI" id="CHEBI:83421"/>
        <dbReference type="ChEBI" id="CHEBI:456216"/>
        <dbReference type="EC" id="2.7.11.21"/>
    </reaction>
</comment>
<feature type="domain" description="POLO box" evidence="27">
    <location>
        <begin position="407"/>
        <end position="485"/>
    </location>
</feature>
<dbReference type="Proteomes" id="UP000694417">
    <property type="component" value="Unplaced"/>
</dbReference>
<evidence type="ECO:0000256" key="7">
    <source>
        <dbReference type="ARBA" id="ARBA00022527"/>
    </source>
</evidence>
<dbReference type="CDD" id="cd14187">
    <property type="entry name" value="STKc_PLK1"/>
    <property type="match status" value="1"/>
</dbReference>
<feature type="compositionally biased region" description="Low complexity" evidence="25">
    <location>
        <begin position="13"/>
        <end position="26"/>
    </location>
</feature>
<dbReference type="EC" id="2.7.11.21" evidence="24"/>
<evidence type="ECO:0000256" key="11">
    <source>
        <dbReference type="ARBA" id="ARBA00022737"/>
    </source>
</evidence>
<evidence type="ECO:0000256" key="18">
    <source>
        <dbReference type="ARBA" id="ARBA00023242"/>
    </source>
</evidence>
<dbReference type="GeneID" id="113185128"/>
<dbReference type="PROSITE" id="PS00107">
    <property type="entry name" value="PROTEIN_KINASE_ATP"/>
    <property type="match status" value="1"/>
</dbReference>
<dbReference type="GO" id="GO:0071168">
    <property type="term" value="P:protein localization to chromatin"/>
    <property type="evidence" value="ECO:0007669"/>
    <property type="project" value="Ensembl"/>
</dbReference>
<dbReference type="GO" id="GO:0016567">
    <property type="term" value="P:protein ubiquitination"/>
    <property type="evidence" value="ECO:0007669"/>
    <property type="project" value="Ensembl"/>
</dbReference>
<evidence type="ECO:0000256" key="8">
    <source>
        <dbReference type="ARBA" id="ARBA00022553"/>
    </source>
</evidence>
<dbReference type="InterPro" id="IPR033701">
    <property type="entry name" value="POLO_box_1"/>
</dbReference>
<comment type="similarity">
    <text evidence="24">Belongs to the protein kinase superfamily. Ser/Thr protein kinase family. CDC5/Polo subfamily.</text>
</comment>
<dbReference type="Pfam" id="PF00659">
    <property type="entry name" value="POLO_box"/>
    <property type="match status" value="2"/>
</dbReference>
<dbReference type="GO" id="GO:0005814">
    <property type="term" value="C:centriole"/>
    <property type="evidence" value="ECO:0007669"/>
    <property type="project" value="Ensembl"/>
</dbReference>
<evidence type="ECO:0000313" key="29">
    <source>
        <dbReference type="Proteomes" id="UP000694417"/>
    </source>
</evidence>
<evidence type="ECO:0000256" key="9">
    <source>
        <dbReference type="ARBA" id="ARBA00022618"/>
    </source>
</evidence>
<evidence type="ECO:0000256" key="17">
    <source>
        <dbReference type="ARBA" id="ARBA00023212"/>
    </source>
</evidence>
<dbReference type="GO" id="GO:0019901">
    <property type="term" value="F:protein kinase binding"/>
    <property type="evidence" value="ECO:0007669"/>
    <property type="project" value="Ensembl"/>
</dbReference>
<keyword evidence="15" id="KW-0995">Kinetochore</keyword>
<keyword evidence="19" id="KW-0131">Cell cycle</keyword>
<dbReference type="GO" id="GO:0007094">
    <property type="term" value="P:mitotic spindle assembly checkpoint signaling"/>
    <property type="evidence" value="ECO:0007669"/>
    <property type="project" value="Ensembl"/>
</dbReference>
<evidence type="ECO:0000256" key="24">
    <source>
        <dbReference type="RuleBase" id="RU361162"/>
    </source>
</evidence>
<dbReference type="GO" id="GO:0000785">
    <property type="term" value="C:chromatin"/>
    <property type="evidence" value="ECO:0007669"/>
    <property type="project" value="Ensembl"/>
</dbReference>
<dbReference type="GO" id="GO:0005737">
    <property type="term" value="C:cytoplasm"/>
    <property type="evidence" value="ECO:0007669"/>
    <property type="project" value="TreeGrafter"/>
</dbReference>
<evidence type="ECO:0000256" key="19">
    <source>
        <dbReference type="ARBA" id="ARBA00023306"/>
    </source>
</evidence>
<reference evidence="28" key="2">
    <citation type="submission" date="2025-09" db="UniProtKB">
        <authorList>
            <consortium name="Ensembl"/>
        </authorList>
    </citation>
    <scope>IDENTIFICATION</scope>
</reference>
<evidence type="ECO:0000256" key="15">
    <source>
        <dbReference type="ARBA" id="ARBA00022838"/>
    </source>
</evidence>
<dbReference type="SUPFAM" id="SSF56112">
    <property type="entry name" value="Protein kinase-like (PK-like)"/>
    <property type="match status" value="1"/>
</dbReference>
<dbReference type="GO" id="GO:0034451">
    <property type="term" value="C:centriolar satellite"/>
    <property type="evidence" value="ECO:0007669"/>
    <property type="project" value="Ensembl"/>
</dbReference>
<dbReference type="SMART" id="SM00220">
    <property type="entry name" value="S_TKc"/>
    <property type="match status" value="1"/>
</dbReference>
<comment type="subcellular location">
    <subcellularLocation>
        <location evidence="5">Chromosome</location>
        <location evidence="5">Centromere</location>
        <location evidence="5">Kinetochore</location>
    </subcellularLocation>
    <subcellularLocation>
        <location evidence="4">Cytoplasm</location>
        <location evidence="4">Cytoskeleton</location>
        <location evidence="4">Microtubule organizing center</location>
        <location evidence="4">Centrosome</location>
    </subcellularLocation>
    <subcellularLocation>
        <location evidence="2">Cytoplasm</location>
        <location evidence="2">Cytoskeleton</location>
        <location evidence="2">Spindle</location>
    </subcellularLocation>
    <subcellularLocation>
        <location evidence="3">Midbody</location>
    </subcellularLocation>
    <subcellularLocation>
        <location evidence="1">Nucleus</location>
    </subcellularLocation>
</comment>
<dbReference type="GO" id="GO:0106310">
    <property type="term" value="F:protein serine kinase activity"/>
    <property type="evidence" value="ECO:0007669"/>
    <property type="project" value="Ensembl"/>
</dbReference>
<dbReference type="InterPro" id="IPR033702">
    <property type="entry name" value="PLK1_cat"/>
</dbReference>
<dbReference type="GO" id="GO:0045184">
    <property type="term" value="P:establishment of protein localization"/>
    <property type="evidence" value="ECO:0007669"/>
    <property type="project" value="Ensembl"/>
</dbReference>
<gene>
    <name evidence="28" type="primary">PLK1</name>
</gene>
<dbReference type="GO" id="GO:0000132">
    <property type="term" value="P:establishment of mitotic spindle orientation"/>
    <property type="evidence" value="ECO:0007669"/>
    <property type="project" value="Ensembl"/>
</dbReference>
<evidence type="ECO:0000259" key="27">
    <source>
        <dbReference type="PROSITE" id="PS50078"/>
    </source>
</evidence>
<dbReference type="GO" id="GO:0005524">
    <property type="term" value="F:ATP binding"/>
    <property type="evidence" value="ECO:0007669"/>
    <property type="project" value="UniProtKB-UniRule"/>
</dbReference>
<reference evidence="28" key="1">
    <citation type="submission" date="2025-08" db="UniProtKB">
        <authorList>
            <consortium name="Ensembl"/>
        </authorList>
    </citation>
    <scope>IDENTIFICATION</scope>
</reference>
<evidence type="ECO:0000256" key="5">
    <source>
        <dbReference type="ARBA" id="ARBA00004629"/>
    </source>
</evidence>
<dbReference type="GO" id="GO:0051299">
    <property type="term" value="P:centrosome separation"/>
    <property type="evidence" value="ECO:0007669"/>
    <property type="project" value="Ensembl"/>
</dbReference>
<evidence type="ECO:0000256" key="10">
    <source>
        <dbReference type="ARBA" id="ARBA00022679"/>
    </source>
</evidence>
<feature type="region of interest" description="Disordered" evidence="25">
    <location>
        <begin position="1"/>
        <end position="26"/>
    </location>
</feature>
<dbReference type="GO" id="GO:0000795">
    <property type="term" value="C:synaptonemal complex"/>
    <property type="evidence" value="ECO:0007669"/>
    <property type="project" value="Ensembl"/>
</dbReference>